<dbReference type="Gene3D" id="3.40.50.1820">
    <property type="entry name" value="alpha/beta hydrolase"/>
    <property type="match status" value="1"/>
</dbReference>
<dbReference type="Proteomes" id="UP000500895">
    <property type="component" value="Chromosome"/>
</dbReference>
<dbReference type="GO" id="GO:0004185">
    <property type="term" value="F:serine-type carboxypeptidase activity"/>
    <property type="evidence" value="ECO:0007669"/>
    <property type="project" value="InterPro"/>
</dbReference>
<sequence length="522" mass="56186">MLTILPRLRRTGLVLAVSAIALTSVARAEDAPQPRSEAASPAAQKGGRAGSAQSATQASPSAAEPHRLPPDSTTKQTLDLPGRSLDFTATAGSIRVFDGKGEPLADIAYTSYQLDGADRATRPVTFLFNGGPGASSAWLQFGAAGPWRLPLDGEALSPSASPEVKPNAETWLDFTDLVFIDPVGTGYSRFIASGEEARKSFYSVDGDANSIALVIRRWLEKHDRLTSPKYVAGESYGGIRGPKVVRQLQIQHGVGVKGLILVSPLLDFREFTGTSLLQYVATLPSYVAVAREAKGPVKRADLADVEAYARGEFLTDLVKGEADKEATNRLADKVAALTGIDQAVSRRLAGRFDVGEFRREFDRKNGKITGRYDASVRGFDPYPDSSSSRFGDPSGDALQAPLTSAAVDVLTRKLNWRPDGSYEVLNGAVEGHWDFGRGISPPQSVSDLRQILATDAKLNVLVGHGLFDLATPYFGTKRVLDQMPAFATQRVKLVVYPGGHMFYSQGGSRQAFRSEVEALIRE</sequence>
<evidence type="ECO:0000313" key="9">
    <source>
        <dbReference type="Proteomes" id="UP000500895"/>
    </source>
</evidence>
<evidence type="ECO:0000256" key="3">
    <source>
        <dbReference type="ARBA" id="ARBA00022729"/>
    </source>
</evidence>
<proteinExistence type="predicted"/>
<accession>A0A6G9A9S7</accession>
<keyword evidence="1" id="KW-0121">Carboxypeptidase</keyword>
<evidence type="ECO:0000256" key="7">
    <source>
        <dbReference type="SAM" id="SignalP"/>
    </source>
</evidence>
<evidence type="ECO:0000256" key="6">
    <source>
        <dbReference type="SAM" id="MobiDB-lite"/>
    </source>
</evidence>
<reference evidence="8 9" key="1">
    <citation type="journal article" date="2020" name="Int. J. Syst. Evol. Microbiol.">
        <title>Description and complete genome sequences of Bradyrhizobium symbiodeficiens sp. nov., a non-symbiotic bacterium associated with legumes native to Canada.</title>
        <authorList>
            <person name="Bromfield E.S.P."/>
            <person name="Cloutier S."/>
            <person name="Nguyen H.D.T."/>
        </authorList>
    </citation>
    <scope>NUCLEOTIDE SEQUENCE [LARGE SCALE GENOMIC DNA]</scope>
    <source>
        <strain evidence="8 9">101S1MB</strain>
    </source>
</reference>
<evidence type="ECO:0000256" key="4">
    <source>
        <dbReference type="ARBA" id="ARBA00022801"/>
    </source>
</evidence>
<dbReference type="Pfam" id="PF00450">
    <property type="entry name" value="Peptidase_S10"/>
    <property type="match status" value="1"/>
</dbReference>
<dbReference type="InterPro" id="IPR018202">
    <property type="entry name" value="Ser_caboxypep_ser_AS"/>
</dbReference>
<dbReference type="SUPFAM" id="SSF53474">
    <property type="entry name" value="alpha/beta-Hydrolases"/>
    <property type="match status" value="1"/>
</dbReference>
<dbReference type="EMBL" id="CP050066">
    <property type="protein sequence ID" value="QIP09069.1"/>
    <property type="molecule type" value="Genomic_DNA"/>
</dbReference>
<keyword evidence="4" id="KW-0378">Hydrolase</keyword>
<dbReference type="PANTHER" id="PTHR11802">
    <property type="entry name" value="SERINE PROTEASE FAMILY S10 SERINE CARBOXYPEPTIDASE"/>
    <property type="match status" value="1"/>
</dbReference>
<evidence type="ECO:0000313" key="8">
    <source>
        <dbReference type="EMBL" id="QIP09069.1"/>
    </source>
</evidence>
<dbReference type="RefSeq" id="WP_166468929.1">
    <property type="nucleotide sequence ID" value="NZ_CP050066.2"/>
</dbReference>
<dbReference type="InterPro" id="IPR001563">
    <property type="entry name" value="Peptidase_S10"/>
</dbReference>
<feature type="chain" id="PRO_5026340643" evidence="7">
    <location>
        <begin position="29"/>
        <end position="522"/>
    </location>
</feature>
<feature type="signal peptide" evidence="7">
    <location>
        <begin position="1"/>
        <end position="28"/>
    </location>
</feature>
<keyword evidence="5" id="KW-0325">Glycoprotein</keyword>
<feature type="region of interest" description="Disordered" evidence="6">
    <location>
        <begin position="27"/>
        <end position="82"/>
    </location>
</feature>
<dbReference type="GO" id="GO:0006508">
    <property type="term" value="P:proteolysis"/>
    <property type="evidence" value="ECO:0007669"/>
    <property type="project" value="UniProtKB-KW"/>
</dbReference>
<dbReference type="InterPro" id="IPR029058">
    <property type="entry name" value="AB_hydrolase_fold"/>
</dbReference>
<gene>
    <name evidence="8" type="ORF">HAV00_23655</name>
</gene>
<evidence type="ECO:0000256" key="5">
    <source>
        <dbReference type="ARBA" id="ARBA00023180"/>
    </source>
</evidence>
<feature type="compositionally biased region" description="Low complexity" evidence="6">
    <location>
        <begin position="50"/>
        <end position="63"/>
    </location>
</feature>
<dbReference type="AlphaFoldDB" id="A0A6G9A9S7"/>
<keyword evidence="2" id="KW-0645">Protease</keyword>
<dbReference type="PANTHER" id="PTHR11802:SF3">
    <property type="entry name" value="RETINOID-INDUCIBLE SERINE CARBOXYPEPTIDASE"/>
    <property type="match status" value="1"/>
</dbReference>
<protein>
    <submittedName>
        <fullName evidence="8">Peptidase S10</fullName>
    </submittedName>
</protein>
<evidence type="ECO:0000256" key="1">
    <source>
        <dbReference type="ARBA" id="ARBA00022645"/>
    </source>
</evidence>
<keyword evidence="3 7" id="KW-0732">Signal</keyword>
<dbReference type="PROSITE" id="PS00131">
    <property type="entry name" value="CARBOXYPEPT_SER_SER"/>
    <property type="match status" value="1"/>
</dbReference>
<organism evidence="8 9">
    <name type="scientific">Bradyrhizobium symbiodeficiens</name>
    <dbReference type="NCBI Taxonomy" id="1404367"/>
    <lineage>
        <taxon>Bacteria</taxon>
        <taxon>Pseudomonadati</taxon>
        <taxon>Pseudomonadota</taxon>
        <taxon>Alphaproteobacteria</taxon>
        <taxon>Hyphomicrobiales</taxon>
        <taxon>Nitrobacteraceae</taxon>
        <taxon>Bradyrhizobium</taxon>
    </lineage>
</organism>
<evidence type="ECO:0000256" key="2">
    <source>
        <dbReference type="ARBA" id="ARBA00022670"/>
    </source>
</evidence>
<name>A0A6G9A9S7_9BRAD</name>